<proteinExistence type="inferred from homology"/>
<evidence type="ECO:0000313" key="4">
    <source>
        <dbReference type="EMBL" id="SDW48908.1"/>
    </source>
</evidence>
<dbReference type="GO" id="GO:0051604">
    <property type="term" value="P:protein maturation"/>
    <property type="evidence" value="ECO:0007669"/>
    <property type="project" value="UniProtKB-UniRule"/>
</dbReference>
<evidence type="ECO:0000256" key="1">
    <source>
        <dbReference type="ARBA" id="ARBA00022596"/>
    </source>
</evidence>
<name>A0A1H2TYR2_ACIFE</name>
<keyword evidence="2" id="KW-0456">Lyase</keyword>
<dbReference type="AlphaFoldDB" id="A0A1H2TYR2"/>
<gene>
    <name evidence="2" type="primary">larC</name>
    <name evidence="4" type="ORF">SAMN05216495_10244</name>
</gene>
<dbReference type="Pfam" id="PF01969">
    <property type="entry name" value="Ni_insertion"/>
    <property type="match status" value="1"/>
</dbReference>
<dbReference type="RefSeq" id="WP_074704309.1">
    <property type="nucleotide sequence ID" value="NZ_FNOP01000002.1"/>
</dbReference>
<comment type="function">
    <text evidence="2">Involved in the biosynthesis of a nickel-pincer cofactor ((SCS)Ni(II) pincer complex). Binds Ni(2+), and functions in nickel delivery to pyridinium-3,5-bisthiocarboxylic acid mononucleotide (P2TMN), to form the mature cofactor. Is thus probably required for the activation of nickel-pincer cofactor-dependent enzymes.</text>
</comment>
<dbReference type="NCBIfam" id="TIGR00299">
    <property type="entry name" value="nickel pincer cofactor biosynthesis protein LarC"/>
    <property type="match status" value="1"/>
</dbReference>
<feature type="region of interest" description="Disordered" evidence="3">
    <location>
        <begin position="91"/>
        <end position="121"/>
    </location>
</feature>
<dbReference type="EMBL" id="FNOP01000002">
    <property type="protein sequence ID" value="SDW48908.1"/>
    <property type="molecule type" value="Genomic_DNA"/>
</dbReference>
<dbReference type="PANTHER" id="PTHR36566">
    <property type="entry name" value="NICKEL INSERTION PROTEIN-RELATED"/>
    <property type="match status" value="1"/>
</dbReference>
<evidence type="ECO:0000256" key="3">
    <source>
        <dbReference type="SAM" id="MobiDB-lite"/>
    </source>
</evidence>
<sequence length="461" mass="50813">MEKILYLECKSGISGDMTVGALLDLGADEQVLRKALASLPLTGYTVEISRVKKAGLDCCNFLVRLDAEHENHDHDMDYLYGFAQNREEALEGEGHHGHHHHHHDHEHQMAGTEPHHAHHHEHRGLRDVLDILSQGDLTEGAHDLAVKIFTILGEAEAKAHGTTLDQVHFHEVGAVDSIVDIAAAAVCLDNLGIHEAVIPVLNEGTGSVRCAHGILPIPVPAVASIAAAHHLPLHIMPFAREYVTPTGAAIAAAIRTRSHLPETFTLAKVGLGAGKREQAMPSILRAMVLEVQPEEEQSPWEEDSIWKLETNLDDCTGEALGRVMDRLFAAGARDVQYAPVQMKKNRPGWLITVLCKEEQRKTLEALLFRETTTIGIRRSRMERSILRRRKKTVETALGPVAAKEVQVPVLSLEGSPTGETETRLYPEAESMRELCTRTGRSWQAVWQQVLGDLARAAQKEG</sequence>
<accession>A0A1H2TYR2</accession>
<comment type="catalytic activity">
    <reaction evidence="2">
        <text>Ni(II)-pyridinium-3,5-bisthiocarboxylate mononucleotide = pyridinium-3,5-bisthiocarboxylate mononucleotide + Ni(2+)</text>
        <dbReference type="Rhea" id="RHEA:54784"/>
        <dbReference type="ChEBI" id="CHEBI:49786"/>
        <dbReference type="ChEBI" id="CHEBI:137372"/>
        <dbReference type="ChEBI" id="CHEBI:137373"/>
        <dbReference type="EC" id="4.99.1.12"/>
    </reaction>
</comment>
<dbReference type="InterPro" id="IPR002822">
    <property type="entry name" value="Ni_insertion"/>
</dbReference>
<dbReference type="Proteomes" id="UP000182379">
    <property type="component" value="Unassembled WGS sequence"/>
</dbReference>
<protein>
    <recommendedName>
        <fullName evidence="2">Pyridinium-3,5-bisthiocarboxylic acid mononucleotide nickel insertion protein</fullName>
        <shortName evidence="2">P2TMN nickel insertion protein</shortName>
        <ecNumber evidence="2">4.99.1.12</ecNumber>
    </recommendedName>
    <alternativeName>
        <fullName evidence="2">Nickel-pincer cofactor biosynthesis protein LarC</fullName>
    </alternativeName>
</protein>
<dbReference type="PANTHER" id="PTHR36566:SF1">
    <property type="entry name" value="PYRIDINIUM-3,5-BISTHIOCARBOXYLIC ACID MONONUCLEOTIDE NICKEL INSERTION PROTEIN"/>
    <property type="match status" value="1"/>
</dbReference>
<dbReference type="Gene3D" id="3.30.70.1380">
    <property type="entry name" value="Transcriptional regulatory protein pf0864 domain like"/>
    <property type="match status" value="1"/>
</dbReference>
<dbReference type="EC" id="4.99.1.12" evidence="2"/>
<dbReference type="GO" id="GO:0016151">
    <property type="term" value="F:nickel cation binding"/>
    <property type="evidence" value="ECO:0007669"/>
    <property type="project" value="UniProtKB-UniRule"/>
</dbReference>
<dbReference type="HAMAP" id="MF_01074">
    <property type="entry name" value="LarC"/>
    <property type="match status" value="1"/>
</dbReference>
<comment type="similarity">
    <text evidence="2">Belongs to the LarC family.</text>
</comment>
<comment type="caution">
    <text evidence="4">The sequence shown here is derived from an EMBL/GenBank/DDBJ whole genome shotgun (WGS) entry which is preliminary data.</text>
</comment>
<evidence type="ECO:0000256" key="2">
    <source>
        <dbReference type="HAMAP-Rule" id="MF_01074"/>
    </source>
</evidence>
<reference evidence="4 5" key="1">
    <citation type="submission" date="2016-10" db="EMBL/GenBank/DDBJ databases">
        <authorList>
            <person name="Varghese N."/>
            <person name="Submissions S."/>
        </authorList>
    </citation>
    <scope>NUCLEOTIDE SEQUENCE [LARGE SCALE GENOMIC DNA]</scope>
    <source>
        <strain evidence="4 5">WCC6</strain>
    </source>
</reference>
<organism evidence="4 5">
    <name type="scientific">Acidaminococcus fermentans</name>
    <dbReference type="NCBI Taxonomy" id="905"/>
    <lineage>
        <taxon>Bacteria</taxon>
        <taxon>Bacillati</taxon>
        <taxon>Bacillota</taxon>
        <taxon>Negativicutes</taxon>
        <taxon>Acidaminococcales</taxon>
        <taxon>Acidaminococcaceae</taxon>
        <taxon>Acidaminococcus</taxon>
    </lineage>
</organism>
<keyword evidence="1 2" id="KW-0533">Nickel</keyword>
<evidence type="ECO:0000313" key="5">
    <source>
        <dbReference type="Proteomes" id="UP000182379"/>
    </source>
</evidence>
<dbReference type="GO" id="GO:0016829">
    <property type="term" value="F:lyase activity"/>
    <property type="evidence" value="ECO:0007669"/>
    <property type="project" value="UniProtKB-UniRule"/>
</dbReference>